<keyword evidence="2" id="KW-1185">Reference proteome</keyword>
<sequence>MQFDSPFQSIQSYLNQHLFYSYIKFRFDVEAQDKQLSSNRPLQLRQEQWQTLLNNEITIQQHGLQHFICIHQVGKFTLFSTRFNSLQIQNQINCPPSATFDPYSNFKKCHYFEYFLKYHFFFNYLSQDLQLALEKCYLTQSGQNIRYFIFKPPSTTFEKSYFIQPEIQYLFPIWLIVENIVKKIKYQIIESFNEKLRQPSIKNIQIETFINYQFELILNILSAKLYVIVFKIQLAMYFQGEYTNYRIIEGLLVLLFC</sequence>
<dbReference type="AlphaFoldDB" id="A0A8S1MVG8"/>
<comment type="caution">
    <text evidence="1">The sequence shown here is derived from an EMBL/GenBank/DDBJ whole genome shotgun (WGS) entry which is preliminary data.</text>
</comment>
<protein>
    <submittedName>
        <fullName evidence="1">Uncharacterized protein</fullName>
    </submittedName>
</protein>
<gene>
    <name evidence="1" type="ORF">PSON_ATCC_30995.1.T0470338</name>
</gene>
<evidence type="ECO:0000313" key="2">
    <source>
        <dbReference type="Proteomes" id="UP000692954"/>
    </source>
</evidence>
<dbReference type="EMBL" id="CAJJDN010000047">
    <property type="protein sequence ID" value="CAD8085097.1"/>
    <property type="molecule type" value="Genomic_DNA"/>
</dbReference>
<dbReference type="Proteomes" id="UP000692954">
    <property type="component" value="Unassembled WGS sequence"/>
</dbReference>
<organism evidence="1 2">
    <name type="scientific">Paramecium sonneborni</name>
    <dbReference type="NCBI Taxonomy" id="65129"/>
    <lineage>
        <taxon>Eukaryota</taxon>
        <taxon>Sar</taxon>
        <taxon>Alveolata</taxon>
        <taxon>Ciliophora</taxon>
        <taxon>Intramacronucleata</taxon>
        <taxon>Oligohymenophorea</taxon>
        <taxon>Peniculida</taxon>
        <taxon>Parameciidae</taxon>
        <taxon>Paramecium</taxon>
    </lineage>
</organism>
<accession>A0A8S1MVG8</accession>
<evidence type="ECO:0000313" key="1">
    <source>
        <dbReference type="EMBL" id="CAD8085097.1"/>
    </source>
</evidence>
<reference evidence="1" key="1">
    <citation type="submission" date="2021-01" db="EMBL/GenBank/DDBJ databases">
        <authorList>
            <consortium name="Genoscope - CEA"/>
            <person name="William W."/>
        </authorList>
    </citation>
    <scope>NUCLEOTIDE SEQUENCE</scope>
</reference>
<name>A0A8S1MVG8_9CILI</name>
<proteinExistence type="predicted"/>